<dbReference type="GO" id="GO:0006260">
    <property type="term" value="P:DNA replication"/>
    <property type="evidence" value="ECO:0007669"/>
    <property type="project" value="UniProtKB-KW"/>
</dbReference>
<dbReference type="KEGG" id="cle:Clole_2928"/>
<dbReference type="SUPFAM" id="SSF56300">
    <property type="entry name" value="Metallo-dependent phosphatases"/>
    <property type="match status" value="1"/>
</dbReference>
<dbReference type="InterPro" id="IPR004593">
    <property type="entry name" value="SbcD"/>
</dbReference>
<dbReference type="GO" id="GO:0008408">
    <property type="term" value="F:3'-5' exonuclease activity"/>
    <property type="evidence" value="ECO:0007669"/>
    <property type="project" value="InterPro"/>
</dbReference>
<evidence type="ECO:0000256" key="5">
    <source>
        <dbReference type="ARBA" id="ARBA00022839"/>
    </source>
</evidence>
<keyword evidence="3 6" id="KW-0540">Nuclease</keyword>
<dbReference type="EMBL" id="CP002582">
    <property type="protein sequence ID" value="ADZ84625.1"/>
    <property type="molecule type" value="Genomic_DNA"/>
</dbReference>
<evidence type="ECO:0000256" key="4">
    <source>
        <dbReference type="ARBA" id="ARBA00022801"/>
    </source>
</evidence>
<dbReference type="PANTHER" id="PTHR30337:SF0">
    <property type="entry name" value="NUCLEASE SBCCD SUBUNIT D"/>
    <property type="match status" value="1"/>
</dbReference>
<dbReference type="Gene3D" id="3.60.21.10">
    <property type="match status" value="1"/>
</dbReference>
<evidence type="ECO:0000256" key="1">
    <source>
        <dbReference type="ARBA" id="ARBA00010555"/>
    </source>
</evidence>
<dbReference type="NCBIfam" id="TIGR00619">
    <property type="entry name" value="sbcd"/>
    <property type="match status" value="1"/>
</dbReference>
<dbReference type="Proteomes" id="UP000008467">
    <property type="component" value="Chromosome"/>
</dbReference>
<protein>
    <recommendedName>
        <fullName evidence="2 6">Nuclease SbcCD subunit D</fullName>
    </recommendedName>
</protein>
<keyword evidence="6" id="KW-0233">DNA recombination</keyword>
<dbReference type="HOGENOM" id="CLU_038045_0_1_9"/>
<dbReference type="GO" id="GO:0004519">
    <property type="term" value="F:endonuclease activity"/>
    <property type="evidence" value="ECO:0007669"/>
    <property type="project" value="UniProtKB-KW"/>
</dbReference>
<name>F2JLU9_CELLD</name>
<keyword evidence="4 6" id="KW-0378">Hydrolase</keyword>
<dbReference type="PANTHER" id="PTHR30337">
    <property type="entry name" value="COMPONENT OF ATP-DEPENDENT DSDNA EXONUCLEASE"/>
    <property type="match status" value="1"/>
</dbReference>
<dbReference type="InterPro" id="IPR041796">
    <property type="entry name" value="Mre11_N"/>
</dbReference>
<evidence type="ECO:0000256" key="3">
    <source>
        <dbReference type="ARBA" id="ARBA00022722"/>
    </source>
</evidence>
<comment type="function">
    <text evidence="6">SbcCD cleaves DNA hairpin structures. These structures can inhibit DNA replication and are intermediates in certain DNA recombination reactions. The complex acts as a 3'-&gt;5' double strand exonuclease that can open hairpins. It also has a 5' single-strand endonuclease activity.</text>
</comment>
<proteinExistence type="inferred from homology"/>
<dbReference type="RefSeq" id="WP_013657905.1">
    <property type="nucleotide sequence ID" value="NC_015275.1"/>
</dbReference>
<dbReference type="InterPro" id="IPR029052">
    <property type="entry name" value="Metallo-depent_PP-like"/>
</dbReference>
<evidence type="ECO:0000313" key="9">
    <source>
        <dbReference type="Proteomes" id="UP000008467"/>
    </source>
</evidence>
<dbReference type="InterPro" id="IPR004843">
    <property type="entry name" value="Calcineurin-like_PHP"/>
</dbReference>
<evidence type="ECO:0000256" key="6">
    <source>
        <dbReference type="RuleBase" id="RU363069"/>
    </source>
</evidence>
<evidence type="ECO:0000259" key="7">
    <source>
        <dbReference type="Pfam" id="PF00149"/>
    </source>
</evidence>
<organism evidence="8 9">
    <name type="scientific">Cellulosilyticum lentocellum (strain ATCC 49066 / DSM 5427 / NCIMB 11756 / RHM5)</name>
    <name type="common">Clostridium lentocellum</name>
    <dbReference type="NCBI Taxonomy" id="642492"/>
    <lineage>
        <taxon>Bacteria</taxon>
        <taxon>Bacillati</taxon>
        <taxon>Bacillota</taxon>
        <taxon>Clostridia</taxon>
        <taxon>Lachnospirales</taxon>
        <taxon>Cellulosilyticaceae</taxon>
        <taxon>Cellulosilyticum</taxon>
    </lineage>
</organism>
<comment type="subunit">
    <text evidence="6">Heterodimer of SbcC and SbcD.</text>
</comment>
<evidence type="ECO:0000313" key="8">
    <source>
        <dbReference type="EMBL" id="ADZ84625.1"/>
    </source>
</evidence>
<dbReference type="Pfam" id="PF00149">
    <property type="entry name" value="Metallophos"/>
    <property type="match status" value="1"/>
</dbReference>
<accession>F2JLU9</accession>
<gene>
    <name evidence="6" type="primary">sbcD</name>
    <name evidence="8" type="ordered locus">Clole_2928</name>
</gene>
<keyword evidence="6" id="KW-0235">DNA replication</keyword>
<dbReference type="CDD" id="cd00840">
    <property type="entry name" value="MPP_Mre11_N"/>
    <property type="match status" value="1"/>
</dbReference>
<dbReference type="STRING" id="642492.Clole_2928"/>
<comment type="similarity">
    <text evidence="1 6">Belongs to the SbcD family.</text>
</comment>
<dbReference type="GO" id="GO:0006310">
    <property type="term" value="P:DNA recombination"/>
    <property type="evidence" value="ECO:0007669"/>
    <property type="project" value="UniProtKB-KW"/>
</dbReference>
<keyword evidence="9" id="KW-1185">Reference proteome</keyword>
<keyword evidence="5 6" id="KW-0269">Exonuclease</keyword>
<keyword evidence="6" id="KW-0255">Endonuclease</keyword>
<evidence type="ECO:0000256" key="2">
    <source>
        <dbReference type="ARBA" id="ARBA00013365"/>
    </source>
</evidence>
<dbReference type="AlphaFoldDB" id="F2JLU9"/>
<dbReference type="InterPro" id="IPR050535">
    <property type="entry name" value="DNA_Repair-Maintenance_Comp"/>
</dbReference>
<sequence length="386" mass="43811">MKILHTSDWHLGRSLHGYSLIEDQAYVLERLLEKIREDQVDLLVIAGDIYDKSIPTEAAVELFNHFISKVTLEYKISTIIISGNHDSGERIDFGSKLFESQHLYIVGKCPKGYQKVTVKVQDEELDVFMIPYIEPAHVREIAEDDTIKRHDEAMAYLIKAIENEKREVPTLLVAHAFVAGGDVSDSERRLSVVGGAELVSAQHFKNFTYTALGHLHKRQAMGAENIRYSGSLLKYSVSEANQKKGYVLLEIKKQKLVAIEEKELATKRNVRVLTGLLEELIASASLDAHKDDYVFVRIKGVPVADVTATLRHIYPNILGSEWVKDEASGEAVEEQKQVDFMATKEKTVTEVFMEFLDFIGETEFDEEETKYIKEIVQEIEEGKYEA</sequence>
<dbReference type="eggNOG" id="COG0420">
    <property type="taxonomic scope" value="Bacteria"/>
</dbReference>
<feature type="domain" description="Calcineurin-like phosphoesterase" evidence="7">
    <location>
        <begin position="1"/>
        <end position="217"/>
    </location>
</feature>
<reference evidence="8 9" key="1">
    <citation type="journal article" date="2011" name="J. Bacteriol.">
        <title>Complete genome sequence of the cellulose-degrading bacterium Cellulosilyticum lentocellum.</title>
        <authorList>
            <consortium name="US DOE Joint Genome Institute"/>
            <person name="Miller D.A."/>
            <person name="Suen G."/>
            <person name="Bruce D."/>
            <person name="Copeland A."/>
            <person name="Cheng J.F."/>
            <person name="Detter C."/>
            <person name="Goodwin L.A."/>
            <person name="Han C.S."/>
            <person name="Hauser L.J."/>
            <person name="Land M.L."/>
            <person name="Lapidus A."/>
            <person name="Lucas S."/>
            <person name="Meincke L."/>
            <person name="Pitluck S."/>
            <person name="Tapia R."/>
            <person name="Teshima H."/>
            <person name="Woyke T."/>
            <person name="Fox B.G."/>
            <person name="Angert E.R."/>
            <person name="Currie C.R."/>
        </authorList>
    </citation>
    <scope>NUCLEOTIDE SEQUENCE [LARGE SCALE GENOMIC DNA]</scope>
    <source>
        <strain evidence="9">ATCC 49066 / DSM 5427 / NCIMB 11756 / RHM5</strain>
    </source>
</reference>